<organism evidence="1 2">
    <name type="scientific">Arthrobacter russicus</name>
    <dbReference type="NCBI Taxonomy" id="172040"/>
    <lineage>
        <taxon>Bacteria</taxon>
        <taxon>Bacillati</taxon>
        <taxon>Actinomycetota</taxon>
        <taxon>Actinomycetes</taxon>
        <taxon>Micrococcales</taxon>
        <taxon>Micrococcaceae</taxon>
        <taxon>Arthrobacter</taxon>
    </lineage>
</organism>
<reference evidence="1 2" key="1">
    <citation type="submission" date="2023-07" db="EMBL/GenBank/DDBJ databases">
        <title>Sequencing the genomes of 1000 actinobacteria strains.</title>
        <authorList>
            <person name="Klenk H.-P."/>
        </authorList>
    </citation>
    <scope>NUCLEOTIDE SEQUENCE [LARGE SCALE GENOMIC DNA]</scope>
    <source>
        <strain evidence="1 2">DSM 14555</strain>
    </source>
</reference>
<dbReference type="SUPFAM" id="SSF55729">
    <property type="entry name" value="Acyl-CoA N-acyltransferases (Nat)"/>
    <property type="match status" value="2"/>
</dbReference>
<dbReference type="InterPro" id="IPR016181">
    <property type="entry name" value="Acyl_CoA_acyltransferase"/>
</dbReference>
<keyword evidence="2" id="KW-1185">Reference proteome</keyword>
<evidence type="ECO:0000313" key="1">
    <source>
        <dbReference type="EMBL" id="MDR6270404.1"/>
    </source>
</evidence>
<name>A0ABU1JE37_9MICC</name>
<comment type="caution">
    <text evidence="1">The sequence shown here is derived from an EMBL/GenBank/DDBJ whole genome shotgun (WGS) entry which is preliminary data.</text>
</comment>
<proteinExistence type="predicted"/>
<dbReference type="Proteomes" id="UP001185069">
    <property type="component" value="Unassembled WGS sequence"/>
</dbReference>
<sequence>MSFFGLDGDSSAESLAAWLELGNSAVAEISGNHDEDRVSNNPAAFFEANVFRAIEVFGVGQPSRPVGIAEIAYSLKEDLAMASFQIFLPRGSGHGPRLFEEVRRRAGQAGRQRLRTFVDERDAGLLDLYRRRGFVETQRAKVSVLPVEPDRQVEAPADPDYELRSWQDHCPEELVAAFAVLRSMMSTDAPQGEAKMDEQVWDAARVRRIEAFRSGQGASVQVTAARHRGTGELVGYTELSWHPGRPVSALQSDTLVVRAHRGHGLGIWIKTANLRAACQRWPSVERIYTGNAEENAPMLRINQAMGFVPDKTFLTLDLDI</sequence>
<evidence type="ECO:0000313" key="2">
    <source>
        <dbReference type="Proteomes" id="UP001185069"/>
    </source>
</evidence>
<gene>
    <name evidence="1" type="ORF">JOE69_002642</name>
</gene>
<protein>
    <submittedName>
        <fullName evidence="1">GNAT superfamily N-acetyltransferase</fullName>
    </submittedName>
</protein>
<dbReference type="EMBL" id="JAVDQF010000001">
    <property type="protein sequence ID" value="MDR6270404.1"/>
    <property type="molecule type" value="Genomic_DNA"/>
</dbReference>
<dbReference type="Gene3D" id="3.40.630.30">
    <property type="match status" value="1"/>
</dbReference>
<dbReference type="RefSeq" id="WP_309799468.1">
    <property type="nucleotide sequence ID" value="NZ_BAAAHY010000007.1"/>
</dbReference>
<accession>A0ABU1JE37</accession>